<dbReference type="EMBL" id="CP002364">
    <property type="protein sequence ID" value="ADW18592.1"/>
    <property type="molecule type" value="Genomic_DNA"/>
</dbReference>
<keyword evidence="2" id="KW-1185">Reference proteome</keyword>
<dbReference type="RefSeq" id="WP_015725118.1">
    <property type="nucleotide sequence ID" value="NC_014972.1"/>
</dbReference>
<accession>A0A7U4DQ00</accession>
<dbReference type="KEGG" id="dpr:Despr_2453"/>
<name>A0A7U4DQ00_DESPD</name>
<proteinExistence type="predicted"/>
<organism evidence="1 2">
    <name type="scientific">Desulfobulbus propionicus (strain ATCC 33891 / DSM 2032 / VKM B-1956 / 1pr3)</name>
    <dbReference type="NCBI Taxonomy" id="577650"/>
    <lineage>
        <taxon>Bacteria</taxon>
        <taxon>Pseudomonadati</taxon>
        <taxon>Thermodesulfobacteriota</taxon>
        <taxon>Desulfobulbia</taxon>
        <taxon>Desulfobulbales</taxon>
        <taxon>Desulfobulbaceae</taxon>
        <taxon>Desulfobulbus</taxon>
    </lineage>
</organism>
<sequence>MEITVQAFELKTGKGISLQHFGDHLKTLSVSSVKNRYIYVDRTDGWWHGLLLTARNIKAFARMERQGGRVILSPESIKNGELAHFNFFLVHEKFGRGLYQYYHGSSSVHGFAQVLKQHYNGFKKQCIERDCLAENILADSPPKKITKRYAGYLVYQLVLRRKSFEALMKELRGVRKVSLQFVEYEPHQRLFRSLAGKAKAVQHNLTFGNKYDGSIRDDLVELANTDILKTLSGVGIDDNDVERRFRLLNEPESLGNFDFNDIVLSTEFDSEDVHSSLERAPVLSKMKTIAESDNWLMGKI</sequence>
<evidence type="ECO:0000313" key="2">
    <source>
        <dbReference type="Proteomes" id="UP000006365"/>
    </source>
</evidence>
<dbReference type="AlphaFoldDB" id="A0A7U4DQ00"/>
<reference evidence="1 2" key="1">
    <citation type="journal article" date="2011" name="Stand. Genomic Sci.">
        <title>Complete genome sequence of Desulfobulbus propionicus type strain (1pr3).</title>
        <authorList>
            <person name="Pagani I."/>
            <person name="Lapidus A."/>
            <person name="Nolan M."/>
            <person name="Lucas S."/>
            <person name="Hammon N."/>
            <person name="Deshpande S."/>
            <person name="Cheng J.F."/>
            <person name="Chertkov O."/>
            <person name="Davenport K."/>
            <person name="Tapia R."/>
            <person name="Han C."/>
            <person name="Goodwin L."/>
            <person name="Pitluck S."/>
            <person name="Liolios K."/>
            <person name="Mavromatis K."/>
            <person name="Ivanova N."/>
            <person name="Mikhailova N."/>
            <person name="Pati A."/>
            <person name="Chen A."/>
            <person name="Palaniappan K."/>
            <person name="Land M."/>
            <person name="Hauser L."/>
            <person name="Chang Y.J."/>
            <person name="Jeffries C.D."/>
            <person name="Detter J.C."/>
            <person name="Brambilla E."/>
            <person name="Kannan K.P."/>
            <person name="Djao O.D."/>
            <person name="Rohde M."/>
            <person name="Pukall R."/>
            <person name="Spring S."/>
            <person name="Goker M."/>
            <person name="Sikorski J."/>
            <person name="Woyke T."/>
            <person name="Bristow J."/>
            <person name="Eisen J.A."/>
            <person name="Markowitz V."/>
            <person name="Hugenholtz P."/>
            <person name="Kyrpides N.C."/>
            <person name="Klenk H.P."/>
        </authorList>
    </citation>
    <scope>NUCLEOTIDE SEQUENCE [LARGE SCALE GENOMIC DNA]</scope>
    <source>
        <strain evidence="2">ATCC 33891 / DSM 2032 / 1pr3</strain>
    </source>
</reference>
<evidence type="ECO:0000313" key="1">
    <source>
        <dbReference type="EMBL" id="ADW18592.1"/>
    </source>
</evidence>
<protein>
    <submittedName>
        <fullName evidence="1">Uncharacterized protein</fullName>
    </submittedName>
</protein>
<dbReference type="Proteomes" id="UP000006365">
    <property type="component" value="Chromosome"/>
</dbReference>
<gene>
    <name evidence="1" type="ordered locus">Despr_2453</name>
</gene>